<dbReference type="EMBL" id="JAUSTY010000012">
    <property type="protein sequence ID" value="MDQ0166973.1"/>
    <property type="molecule type" value="Genomic_DNA"/>
</dbReference>
<evidence type="ECO:0000313" key="3">
    <source>
        <dbReference type="Proteomes" id="UP001235840"/>
    </source>
</evidence>
<gene>
    <name evidence="2" type="ORF">J2S11_002890</name>
</gene>
<feature type="domain" description="Beta-lactamase-related" evidence="1">
    <location>
        <begin position="17"/>
        <end position="341"/>
    </location>
</feature>
<protein>
    <submittedName>
        <fullName evidence="2">CubicO group peptidase (Beta-lactamase class C family)</fullName>
    </submittedName>
</protein>
<dbReference type="InterPro" id="IPR001466">
    <property type="entry name" value="Beta-lactam-related"/>
</dbReference>
<accession>A0ABT9W134</accession>
<dbReference type="Gene3D" id="3.40.710.10">
    <property type="entry name" value="DD-peptidase/beta-lactamase superfamily"/>
    <property type="match status" value="1"/>
</dbReference>
<reference evidence="2 3" key="1">
    <citation type="submission" date="2023-07" db="EMBL/GenBank/DDBJ databases">
        <title>Genomic Encyclopedia of Type Strains, Phase IV (KMG-IV): sequencing the most valuable type-strain genomes for metagenomic binning, comparative biology and taxonomic classification.</title>
        <authorList>
            <person name="Goeker M."/>
        </authorList>
    </citation>
    <scope>NUCLEOTIDE SEQUENCE [LARGE SCALE GENOMIC DNA]</scope>
    <source>
        <strain evidence="2 3">DSM 12751</strain>
    </source>
</reference>
<sequence length="363" mass="41257">MSNQVLNGQQLDESFLKKTVSQMINKRNNFGAVLCVEHGDDYSWIGSAGNIKDEDQYFIASVTKLYVTAVVLKLRVEKKLNLEDHISSYLSEEILRGIHMLNGVDYSKELTIKHLISNTSGLPDYFAYKQPGGSTVATELFKGIDRSWTLEETLALIRELKPNFIPGQKGKVNYSDTNYQLLGKIIENITGMSVSEVFQTYIFNELHLTKTYVYEDINDTRPVSLYYKSNKINLPNYMSSIAPEGGIVSTARETMIFLKAFFNGQFFPKEEVEELKQWNLIYFPGQFYYGIGLEKLWTPRIVSPFNPIKEVLGFWGQSGAFAFHNPERDVYFTGTINQASGFGHSAAFKAMINIIKKMPKQGI</sequence>
<dbReference type="InterPro" id="IPR050491">
    <property type="entry name" value="AmpC-like"/>
</dbReference>
<dbReference type="PANTHER" id="PTHR46825">
    <property type="entry name" value="D-ALANYL-D-ALANINE-CARBOXYPEPTIDASE/ENDOPEPTIDASE AMPH"/>
    <property type="match status" value="1"/>
</dbReference>
<evidence type="ECO:0000259" key="1">
    <source>
        <dbReference type="Pfam" id="PF00144"/>
    </source>
</evidence>
<dbReference type="Proteomes" id="UP001235840">
    <property type="component" value="Unassembled WGS sequence"/>
</dbReference>
<dbReference type="PANTHER" id="PTHR46825:SF7">
    <property type="entry name" value="D-ALANYL-D-ALANINE CARBOXYPEPTIDASE"/>
    <property type="match status" value="1"/>
</dbReference>
<dbReference type="InterPro" id="IPR012338">
    <property type="entry name" value="Beta-lactam/transpept-like"/>
</dbReference>
<dbReference type="SUPFAM" id="SSF56601">
    <property type="entry name" value="beta-lactamase/transpeptidase-like"/>
    <property type="match status" value="1"/>
</dbReference>
<evidence type="ECO:0000313" key="2">
    <source>
        <dbReference type="EMBL" id="MDQ0166973.1"/>
    </source>
</evidence>
<proteinExistence type="predicted"/>
<keyword evidence="3" id="KW-1185">Reference proteome</keyword>
<organism evidence="2 3">
    <name type="scientific">Caldalkalibacillus horti</name>
    <dbReference type="NCBI Taxonomy" id="77523"/>
    <lineage>
        <taxon>Bacteria</taxon>
        <taxon>Bacillati</taxon>
        <taxon>Bacillota</taxon>
        <taxon>Bacilli</taxon>
        <taxon>Bacillales</taxon>
        <taxon>Bacillaceae</taxon>
        <taxon>Caldalkalibacillus</taxon>
    </lineage>
</organism>
<dbReference type="RefSeq" id="WP_307395618.1">
    <property type="nucleotide sequence ID" value="NZ_BAAADK010000030.1"/>
</dbReference>
<name>A0ABT9W134_9BACI</name>
<comment type="caution">
    <text evidence="2">The sequence shown here is derived from an EMBL/GenBank/DDBJ whole genome shotgun (WGS) entry which is preliminary data.</text>
</comment>
<dbReference type="Pfam" id="PF00144">
    <property type="entry name" value="Beta-lactamase"/>
    <property type="match status" value="1"/>
</dbReference>